<dbReference type="GO" id="GO:0051205">
    <property type="term" value="P:protein insertion into membrane"/>
    <property type="evidence" value="ECO:0007669"/>
    <property type="project" value="TreeGrafter"/>
</dbReference>
<evidence type="ECO:0000256" key="9">
    <source>
        <dbReference type="RuleBase" id="RU003945"/>
    </source>
</evidence>
<keyword evidence="2" id="KW-0813">Transport</keyword>
<evidence type="ECO:0000256" key="7">
    <source>
        <dbReference type="ARBA" id="ARBA00023136"/>
    </source>
</evidence>
<dbReference type="PANTHER" id="PTHR12428">
    <property type="entry name" value="OXA1"/>
    <property type="match status" value="1"/>
</dbReference>
<keyword evidence="5" id="KW-0653">Protein transport</keyword>
<reference evidence="12 13" key="1">
    <citation type="journal article" date="2016" name="Environ. Microbiol.">
        <title>Genomic resolution of a cold subsurface aquifer community provides metabolic insights for novel microbes adapted to high CO concentrations.</title>
        <authorList>
            <person name="Probst A.J."/>
            <person name="Castelle C.J."/>
            <person name="Singh A."/>
            <person name="Brown C.T."/>
            <person name="Anantharaman K."/>
            <person name="Sharon I."/>
            <person name="Hug L.A."/>
            <person name="Burstein D."/>
            <person name="Emerson J.B."/>
            <person name="Thomas B.C."/>
            <person name="Banfield J.F."/>
        </authorList>
    </citation>
    <scope>NUCLEOTIDE SEQUENCE [LARGE SCALE GENOMIC DNA]</scope>
    <source>
        <strain evidence="12">CG1_02_43_90</strain>
    </source>
</reference>
<comment type="subcellular location">
    <subcellularLocation>
        <location evidence="1">Cell membrane</location>
        <topology evidence="1">Multi-pass membrane protein</topology>
    </subcellularLocation>
    <subcellularLocation>
        <location evidence="9">Membrane</location>
        <topology evidence="9">Multi-pass membrane protein</topology>
    </subcellularLocation>
</comment>
<evidence type="ECO:0000256" key="1">
    <source>
        <dbReference type="ARBA" id="ARBA00004651"/>
    </source>
</evidence>
<dbReference type="EMBL" id="MNVN01000022">
    <property type="protein sequence ID" value="OIO30195.1"/>
    <property type="molecule type" value="Genomic_DNA"/>
</dbReference>
<evidence type="ECO:0000259" key="11">
    <source>
        <dbReference type="Pfam" id="PF02096"/>
    </source>
</evidence>
<dbReference type="GO" id="GO:0015031">
    <property type="term" value="P:protein transport"/>
    <property type="evidence" value="ECO:0007669"/>
    <property type="project" value="UniProtKB-KW"/>
</dbReference>
<comment type="similarity">
    <text evidence="9">Belongs to the OXA1/ALB3/YidC family.</text>
</comment>
<evidence type="ECO:0000256" key="10">
    <source>
        <dbReference type="SAM" id="Phobius"/>
    </source>
</evidence>
<feature type="transmembrane region" description="Helical" evidence="10">
    <location>
        <begin position="14"/>
        <end position="41"/>
    </location>
</feature>
<keyword evidence="7 10" id="KW-0472">Membrane</keyword>
<feature type="domain" description="Membrane insertase YidC/Oxa/ALB C-terminal" evidence="11">
    <location>
        <begin position="31"/>
        <end position="236"/>
    </location>
</feature>
<dbReference type="InterPro" id="IPR028055">
    <property type="entry name" value="YidC/Oxa/ALB_C"/>
</dbReference>
<dbReference type="STRING" id="1805281.AUJ77_03610"/>
<sequence>METGLFSTIFYQPLYNALVFLISVIPGGNVGLAIILLTFIVRGALLPLSHKSVVSQAKMRSLAPHLEKVKEKHKDDKQEQARKVMELYKEYGINPFSGCLLVLVQFPIILALYFVFFKGLSHLNADHLYSFIHLPSFAPSMMFLGIILSSKSIILAGIAAVTQYFQIKLSIPPVAPLAEGVKPTFKDDFAKSFNVQMRYMLPLIVFGVSYSISAAIALYWTTSNLFSIGHELFVKRKAEDILHPLHPRKQ</sequence>
<keyword evidence="3" id="KW-1003">Cell membrane</keyword>
<dbReference type="NCBIfam" id="TIGR03592">
    <property type="entry name" value="yidC_oxa1_cterm"/>
    <property type="match status" value="1"/>
</dbReference>
<dbReference type="InterPro" id="IPR001708">
    <property type="entry name" value="YidC/ALB3/OXA1/COX18"/>
</dbReference>
<dbReference type="InterPro" id="IPR047196">
    <property type="entry name" value="YidC_ALB_C"/>
</dbReference>
<proteinExistence type="inferred from homology"/>
<gene>
    <name evidence="12" type="ORF">AUJ77_03610</name>
</gene>
<comment type="caution">
    <text evidence="12">The sequence shown here is derived from an EMBL/GenBank/DDBJ whole genome shotgun (WGS) entry which is preliminary data.</text>
</comment>
<keyword evidence="4 9" id="KW-0812">Transmembrane</keyword>
<evidence type="ECO:0000313" key="13">
    <source>
        <dbReference type="Proteomes" id="UP000181992"/>
    </source>
</evidence>
<evidence type="ECO:0000256" key="4">
    <source>
        <dbReference type="ARBA" id="ARBA00022692"/>
    </source>
</evidence>
<name>A0A1J4V2J9_9BACT</name>
<dbReference type="PANTHER" id="PTHR12428:SF65">
    <property type="entry name" value="CYTOCHROME C OXIDASE ASSEMBLY PROTEIN COX18, MITOCHONDRIAL"/>
    <property type="match status" value="1"/>
</dbReference>
<dbReference type="Proteomes" id="UP000181992">
    <property type="component" value="Unassembled WGS sequence"/>
</dbReference>
<organism evidence="12 13">
    <name type="scientific">Candidatus Nomurabacteria bacterium CG1_02_43_90</name>
    <dbReference type="NCBI Taxonomy" id="1805281"/>
    <lineage>
        <taxon>Bacteria</taxon>
        <taxon>Candidatus Nomuraibacteriota</taxon>
    </lineage>
</organism>
<feature type="transmembrane region" description="Helical" evidence="10">
    <location>
        <begin position="199"/>
        <end position="220"/>
    </location>
</feature>
<evidence type="ECO:0000313" key="12">
    <source>
        <dbReference type="EMBL" id="OIO30195.1"/>
    </source>
</evidence>
<evidence type="ECO:0000256" key="2">
    <source>
        <dbReference type="ARBA" id="ARBA00022448"/>
    </source>
</evidence>
<dbReference type="GO" id="GO:0032977">
    <property type="term" value="F:membrane insertase activity"/>
    <property type="evidence" value="ECO:0007669"/>
    <property type="project" value="InterPro"/>
</dbReference>
<feature type="transmembrane region" description="Helical" evidence="10">
    <location>
        <begin position="137"/>
        <end position="161"/>
    </location>
</feature>
<evidence type="ECO:0000256" key="6">
    <source>
        <dbReference type="ARBA" id="ARBA00022989"/>
    </source>
</evidence>
<dbReference type="GO" id="GO:0005886">
    <property type="term" value="C:plasma membrane"/>
    <property type="evidence" value="ECO:0007669"/>
    <property type="project" value="UniProtKB-SubCell"/>
</dbReference>
<dbReference type="Pfam" id="PF02096">
    <property type="entry name" value="60KD_IMP"/>
    <property type="match status" value="1"/>
</dbReference>
<evidence type="ECO:0000256" key="3">
    <source>
        <dbReference type="ARBA" id="ARBA00022475"/>
    </source>
</evidence>
<accession>A0A1J4V2J9</accession>
<keyword evidence="6 10" id="KW-1133">Transmembrane helix</keyword>
<keyword evidence="8" id="KW-0143">Chaperone</keyword>
<dbReference type="CDD" id="cd20070">
    <property type="entry name" value="5TM_YidC_Alb3"/>
    <property type="match status" value="1"/>
</dbReference>
<evidence type="ECO:0000256" key="5">
    <source>
        <dbReference type="ARBA" id="ARBA00022927"/>
    </source>
</evidence>
<evidence type="ECO:0000256" key="8">
    <source>
        <dbReference type="ARBA" id="ARBA00023186"/>
    </source>
</evidence>
<feature type="transmembrane region" description="Helical" evidence="10">
    <location>
        <begin position="91"/>
        <end position="117"/>
    </location>
</feature>
<protein>
    <recommendedName>
        <fullName evidence="11">Membrane insertase YidC/Oxa/ALB C-terminal domain-containing protein</fullName>
    </recommendedName>
</protein>
<dbReference type="AlphaFoldDB" id="A0A1J4V2J9"/>